<dbReference type="EMBL" id="CP045851">
    <property type="protein sequence ID" value="QGG96069.1"/>
    <property type="molecule type" value="Genomic_DNA"/>
</dbReference>
<dbReference type="Proteomes" id="UP000334019">
    <property type="component" value="Chromosome"/>
</dbReference>
<dbReference type="InterPro" id="IPR057727">
    <property type="entry name" value="WCX_dom"/>
</dbReference>
<protein>
    <submittedName>
        <fullName evidence="4">WYL domain-containing protein</fullName>
    </submittedName>
</protein>
<proteinExistence type="predicted"/>
<reference evidence="4 5" key="1">
    <citation type="submission" date="2019-11" db="EMBL/GenBank/DDBJ databases">
        <authorList>
            <person name="He Y."/>
        </authorList>
    </citation>
    <scope>NUCLEOTIDE SEQUENCE [LARGE SCALE GENOMIC DNA]</scope>
    <source>
        <strain evidence="4 5">SCSIO 58843</strain>
    </source>
</reference>
<dbReference type="InterPro" id="IPR013196">
    <property type="entry name" value="HTH_11"/>
</dbReference>
<keyword evidence="1" id="KW-0805">Transcription regulation</keyword>
<dbReference type="PROSITE" id="PS51000">
    <property type="entry name" value="HTH_DEOR_2"/>
    <property type="match status" value="1"/>
</dbReference>
<dbReference type="AlphaFoldDB" id="A0A5Q2RGW5"/>
<gene>
    <name evidence="4" type="ORF">GH723_13725</name>
</gene>
<sequence length="323" mass="35637">METLTDSPSAAARLLHLLSLFSARPRWSATELAERLGVTTRTVRRDVAALRDLGYPIESDAGRTGGYHLGVGGRLPPLLLTDDEAVAVAVGLRTTTVRGLTGYGDAAVSALAKLDQVLPPVLRDRVAALHSSTIVVDRAPGPSVDPDVLLEIARGCRSHQLVRFRYTDGEGATTERRVEPYGLVNAERRWYVVCFDLGRDDWRTFRADRMSDVEVTGHGFVARDEPDTEAMVLHAIASYPYAAQAEVVLDLPFDLARQEVHRSMGTLTPTEDGRRAHLRIGADDHAWIARYLVSLECSFEVVAPDELRDELRRLGDELVARFT</sequence>
<dbReference type="InterPro" id="IPR036390">
    <property type="entry name" value="WH_DNA-bd_sf"/>
</dbReference>
<dbReference type="RefSeq" id="WP_153760175.1">
    <property type="nucleotide sequence ID" value="NZ_CP045851.1"/>
</dbReference>
<accession>A0A5Q2RGW5</accession>
<keyword evidence="5" id="KW-1185">Reference proteome</keyword>
<name>A0A5Q2RGW5_9ACTN</name>
<dbReference type="Pfam" id="PF25583">
    <property type="entry name" value="WCX"/>
    <property type="match status" value="1"/>
</dbReference>
<dbReference type="InterPro" id="IPR001034">
    <property type="entry name" value="DeoR_HTH"/>
</dbReference>
<evidence type="ECO:0000313" key="5">
    <source>
        <dbReference type="Proteomes" id="UP000334019"/>
    </source>
</evidence>
<dbReference type="Pfam" id="PF08279">
    <property type="entry name" value="HTH_11"/>
    <property type="match status" value="1"/>
</dbReference>
<dbReference type="PIRSF" id="PIRSF016838">
    <property type="entry name" value="PafC"/>
    <property type="match status" value="1"/>
</dbReference>
<dbReference type="PANTHER" id="PTHR34580:SF3">
    <property type="entry name" value="PROTEIN PAFB"/>
    <property type="match status" value="1"/>
</dbReference>
<keyword evidence="2" id="KW-0804">Transcription</keyword>
<dbReference type="PROSITE" id="PS52050">
    <property type="entry name" value="WYL"/>
    <property type="match status" value="1"/>
</dbReference>
<feature type="domain" description="HTH deoR-type" evidence="3">
    <location>
        <begin position="10"/>
        <end position="65"/>
    </location>
</feature>
<dbReference type="PANTHER" id="PTHR34580">
    <property type="match status" value="1"/>
</dbReference>
<evidence type="ECO:0000313" key="4">
    <source>
        <dbReference type="EMBL" id="QGG96069.1"/>
    </source>
</evidence>
<dbReference type="InterPro" id="IPR028349">
    <property type="entry name" value="PafC-like"/>
</dbReference>
<dbReference type="InterPro" id="IPR051534">
    <property type="entry name" value="CBASS_pafABC_assoc_protein"/>
</dbReference>
<dbReference type="GO" id="GO:0003700">
    <property type="term" value="F:DNA-binding transcription factor activity"/>
    <property type="evidence" value="ECO:0007669"/>
    <property type="project" value="InterPro"/>
</dbReference>
<dbReference type="Gene3D" id="1.10.10.10">
    <property type="entry name" value="Winged helix-like DNA-binding domain superfamily/Winged helix DNA-binding domain"/>
    <property type="match status" value="1"/>
</dbReference>
<evidence type="ECO:0000256" key="1">
    <source>
        <dbReference type="ARBA" id="ARBA00023015"/>
    </source>
</evidence>
<dbReference type="Pfam" id="PF13280">
    <property type="entry name" value="WYL"/>
    <property type="match status" value="1"/>
</dbReference>
<dbReference type="InterPro" id="IPR036388">
    <property type="entry name" value="WH-like_DNA-bd_sf"/>
</dbReference>
<organism evidence="4 5">
    <name type="scientific">Actinomarinicola tropica</name>
    <dbReference type="NCBI Taxonomy" id="2789776"/>
    <lineage>
        <taxon>Bacteria</taxon>
        <taxon>Bacillati</taxon>
        <taxon>Actinomycetota</taxon>
        <taxon>Acidimicrobiia</taxon>
        <taxon>Acidimicrobiales</taxon>
        <taxon>Iamiaceae</taxon>
        <taxon>Actinomarinicola</taxon>
    </lineage>
</organism>
<evidence type="ECO:0000256" key="2">
    <source>
        <dbReference type="ARBA" id="ARBA00023163"/>
    </source>
</evidence>
<dbReference type="KEGG" id="atq:GH723_13725"/>
<evidence type="ECO:0000259" key="3">
    <source>
        <dbReference type="PROSITE" id="PS51000"/>
    </source>
</evidence>
<dbReference type="SUPFAM" id="SSF46785">
    <property type="entry name" value="Winged helix' DNA-binding domain"/>
    <property type="match status" value="1"/>
</dbReference>
<dbReference type="InterPro" id="IPR026881">
    <property type="entry name" value="WYL_dom"/>
</dbReference>